<dbReference type="KEGG" id="vck:PG915_23865"/>
<feature type="domain" description="EAL" evidence="1">
    <location>
        <begin position="1"/>
        <end position="104"/>
    </location>
</feature>
<dbReference type="Gene3D" id="3.20.20.450">
    <property type="entry name" value="EAL domain"/>
    <property type="match status" value="1"/>
</dbReference>
<proteinExistence type="predicted"/>
<dbReference type="PROSITE" id="PS50883">
    <property type="entry name" value="EAL"/>
    <property type="match status" value="1"/>
</dbReference>
<dbReference type="SUPFAM" id="SSF141868">
    <property type="entry name" value="EAL domain-like"/>
    <property type="match status" value="1"/>
</dbReference>
<dbReference type="InterPro" id="IPR050706">
    <property type="entry name" value="Cyclic-di-GMP_PDE-like"/>
</dbReference>
<dbReference type="SMART" id="SM00052">
    <property type="entry name" value="EAL"/>
    <property type="match status" value="1"/>
</dbReference>
<sequence>MSVAIDDFGTGYSTLSYLRDLPADVLKVDRSFIIGLQKDSKNWGLLKAVMSLASTFDKTVVAEGLEDWEAKELLLEVGCEIAQGYAIARPMKIEQFNRWYRQEQVAV</sequence>
<dbReference type="AlphaFoldDB" id="A0AAU8BPM0"/>
<dbReference type="PANTHER" id="PTHR33121:SF70">
    <property type="entry name" value="SIGNALING PROTEIN YKOW"/>
    <property type="match status" value="1"/>
</dbReference>
<protein>
    <submittedName>
        <fullName evidence="2">EAL domain-containing protein</fullName>
    </submittedName>
</protein>
<name>A0AAU8BPM0_9VIBR</name>
<evidence type="ECO:0000313" key="2">
    <source>
        <dbReference type="EMBL" id="XCD18304.1"/>
    </source>
</evidence>
<reference evidence="2" key="1">
    <citation type="submission" date="2023-01" db="EMBL/GenBank/DDBJ databases">
        <title>Vibrio sp. CB1-14 genome sequencing.</title>
        <authorList>
            <person name="Otstavnykh N."/>
            <person name="Isaeva M."/>
            <person name="Meleshko D."/>
        </authorList>
    </citation>
    <scope>NUCLEOTIDE SEQUENCE</scope>
    <source>
        <strain evidence="2">CB1-14</strain>
    </source>
</reference>
<dbReference type="InterPro" id="IPR001633">
    <property type="entry name" value="EAL_dom"/>
</dbReference>
<dbReference type="GO" id="GO:0071111">
    <property type="term" value="F:cyclic-guanylate-specific phosphodiesterase activity"/>
    <property type="evidence" value="ECO:0007669"/>
    <property type="project" value="InterPro"/>
</dbReference>
<evidence type="ECO:0000259" key="1">
    <source>
        <dbReference type="PROSITE" id="PS50883"/>
    </source>
</evidence>
<dbReference type="EMBL" id="CP115921">
    <property type="protein sequence ID" value="XCD18304.1"/>
    <property type="molecule type" value="Genomic_DNA"/>
</dbReference>
<organism evidence="2">
    <name type="scientific">Vibrio chaetopteri</name>
    <dbReference type="NCBI Taxonomy" id="3016528"/>
    <lineage>
        <taxon>Bacteria</taxon>
        <taxon>Pseudomonadati</taxon>
        <taxon>Pseudomonadota</taxon>
        <taxon>Gammaproteobacteria</taxon>
        <taxon>Vibrionales</taxon>
        <taxon>Vibrionaceae</taxon>
        <taxon>Vibrio</taxon>
    </lineage>
</organism>
<dbReference type="Pfam" id="PF00563">
    <property type="entry name" value="EAL"/>
    <property type="match status" value="1"/>
</dbReference>
<gene>
    <name evidence="2" type="ORF">PG915_23865</name>
</gene>
<dbReference type="RefSeq" id="WP_353499451.1">
    <property type="nucleotide sequence ID" value="NZ_CP115921.1"/>
</dbReference>
<dbReference type="InterPro" id="IPR035919">
    <property type="entry name" value="EAL_sf"/>
</dbReference>
<accession>A0AAU8BPM0</accession>
<dbReference type="PANTHER" id="PTHR33121">
    <property type="entry name" value="CYCLIC DI-GMP PHOSPHODIESTERASE PDEF"/>
    <property type="match status" value="1"/>
</dbReference>
<dbReference type="CDD" id="cd01948">
    <property type="entry name" value="EAL"/>
    <property type="match status" value="1"/>
</dbReference>